<evidence type="ECO:0000256" key="7">
    <source>
        <dbReference type="ARBA" id="ARBA00023204"/>
    </source>
</evidence>
<dbReference type="InterPro" id="IPR057358">
    <property type="entry name" value="UBL_ZFAND1-like"/>
</dbReference>
<feature type="region of interest" description="Disordered" evidence="11">
    <location>
        <begin position="1284"/>
        <end position="1355"/>
    </location>
</feature>
<feature type="compositionally biased region" description="Basic residues" evidence="11">
    <location>
        <begin position="1320"/>
        <end position="1344"/>
    </location>
</feature>
<dbReference type="Gene3D" id="4.10.1110.10">
    <property type="entry name" value="AN1-like Zinc finger"/>
    <property type="match status" value="2"/>
</dbReference>
<feature type="domain" description="AN1-type" evidence="12">
    <location>
        <begin position="27"/>
        <end position="75"/>
    </location>
</feature>
<dbReference type="Gene3D" id="2.20.20.110">
    <property type="entry name" value="Rad4, beta-hairpin domain BHD1"/>
    <property type="match status" value="1"/>
</dbReference>
<feature type="coiled-coil region" evidence="10">
    <location>
        <begin position="1158"/>
        <end position="1187"/>
    </location>
</feature>
<evidence type="ECO:0000313" key="13">
    <source>
        <dbReference type="EMBL" id="KAF4126493.1"/>
    </source>
</evidence>
<feature type="compositionally biased region" description="Basic and acidic residues" evidence="11">
    <location>
        <begin position="575"/>
        <end position="585"/>
    </location>
</feature>
<organism evidence="13 14">
    <name type="scientific">Geosmithia morbida</name>
    <dbReference type="NCBI Taxonomy" id="1094350"/>
    <lineage>
        <taxon>Eukaryota</taxon>
        <taxon>Fungi</taxon>
        <taxon>Dikarya</taxon>
        <taxon>Ascomycota</taxon>
        <taxon>Pezizomycotina</taxon>
        <taxon>Sordariomycetes</taxon>
        <taxon>Hypocreomycetidae</taxon>
        <taxon>Hypocreales</taxon>
        <taxon>Bionectriaceae</taxon>
        <taxon>Geosmithia</taxon>
    </lineage>
</organism>
<dbReference type="InterPro" id="IPR036985">
    <property type="entry name" value="Transglutaminase-like_sf"/>
</dbReference>
<dbReference type="InterPro" id="IPR000058">
    <property type="entry name" value="Znf_AN1"/>
</dbReference>
<dbReference type="InterPro" id="IPR004583">
    <property type="entry name" value="DNA_repair_Rad4"/>
</dbReference>
<dbReference type="InterPro" id="IPR018325">
    <property type="entry name" value="Rad4/PNGase_transGLS-fold"/>
</dbReference>
<feature type="compositionally biased region" description="Low complexity" evidence="11">
    <location>
        <begin position="359"/>
        <end position="379"/>
    </location>
</feature>
<feature type="region of interest" description="Disordered" evidence="11">
    <location>
        <begin position="395"/>
        <end position="443"/>
    </location>
</feature>
<dbReference type="Gene3D" id="3.30.70.2460">
    <property type="entry name" value="Rad4, beta-hairpin domain BHD3"/>
    <property type="match status" value="1"/>
</dbReference>
<evidence type="ECO:0000256" key="9">
    <source>
        <dbReference type="PROSITE-ProRule" id="PRU00449"/>
    </source>
</evidence>
<dbReference type="Pfam" id="PF10403">
    <property type="entry name" value="BHD_1"/>
    <property type="match status" value="1"/>
</dbReference>
<sequence length="1355" mass="151646">MASSSSSSDLKGEDTSYVEMYDPNDATLIGKHCQDDYCNQLDFLPFLCQSCGKTYCLDHRSETAHKCANAGAWAKRKRLAQQARSSIGGSKTLRDKVSEKPCSTPNCKTIVGTSLTPGVHCSTCNRDYCLKHRLQEDHNCKNLVPIGARPNQMDLVGQRAMSALDRLKAWGKTQKEQAGRSLPKPKPSSTSARLIAVNNLKKTAKGDAKVPVEKRVYLYVEAEAETAKAKFPKGEFFYSKDWVVGRVLDAAAKDLQVQNINNQSSDERDKLRVFHVEGGRLLDYSEKVGVALQSGNTVVLLRGVGAPVDLIEMRWWWEHESSIAYTLLPYFREFLEMPPLVSRKRLRGSATDDEAAGASSSREQQTTSTQQPKTSGSTQRKSTLYDDLDAAITPQQPSLLRGLEADDDGSSSLSSMSDTEFEDVPAVKRQRTDVSGDDDDEDEDVEFEDVAALVAEPADAPVTSGDLELTLSRDDRMSLTNTYGDKKGPSKRERSVRYATHRLHVLLLLWHNSIRNSWLCDPEVQATVISHLPPRLWDEVDRWMRSSGLAKERSPEPAPPSLRSSSKNKGRVKGKASEAKEDSSRDWSSAAVRLEEGVPDMSRGDPLIRLMQSLTAWWRQRFKVTTPGLRKRGYMPLERLDRLTKGHKNMEHNADIFGEKISSVEDMRRCARSCRGSRDVGAQLFTALVRGLGIEARLVANLQTLGFGWNKLEDAEPETQREKDRLSGEATPLASQKTESIPTRTTTKQRKNSSALMSSPKSTRKATGTGPIVLDESDELDVEYKDTDDESVVEMEARPKRIAAAAKQYDTDLEFPHYWTEVLSPITQKYLPVDPIVKNVVATNRELVEKLEPRGGKADKARQMMGYVVGYSSDGTAKDVTVRYLKKQIFPGRTKASRMPVEKVPVYNRYGKVKRYEQLDWFKAAMSGYQRGSRKAPITEVDEVEDSTDLKPAQPEKKEVKEGEETLQYYKQSKEFVLERHLKREEGLRAGAEVVKIFRNKVRGGKVEEQNVYLRSDVLQVKSAETWHKQGRAPIQGEEPLKRVPYRAATTNRRREIMEAEAATGNKVLQGLYSFEQTDWIIPPPIKDGIIPKNEYGNIDLFAQHMCPQGAAHVPFRGAVKVCKRLQIDYAEAVVDFEFGHRMAVPVIQGVVIPEEHHDRVMEELQKDEAERVRKEDEKRKKAALGQWRRFLMGMRIVKRIREDYGDIDESVSVFAHSKGGAPGGRSGGGALPTATNDEDLAGGFLPEGYEEEEEDDGQGAAHGAYHMSGFFATAAVGDDEAQDDDGLVMEDHGNSNGHHREQPVQEKDDAKQPEVPKERPRKPAPPKKATPKKAAPKRGSRKKAVIEDSEEENE</sequence>
<dbReference type="FunFam" id="3.30.70.2460:FF:000001">
    <property type="entry name" value="DNA repair protein Rad4 family"/>
    <property type="match status" value="1"/>
</dbReference>
<feature type="region of interest" description="Disordered" evidence="11">
    <location>
        <begin position="1219"/>
        <end position="1245"/>
    </location>
</feature>
<dbReference type="Pfam" id="PF10404">
    <property type="entry name" value="BHD_2"/>
    <property type="match status" value="1"/>
</dbReference>
<dbReference type="Pfam" id="PF25327">
    <property type="entry name" value="UBL_ZFAND1"/>
    <property type="match status" value="1"/>
</dbReference>
<dbReference type="InterPro" id="IPR038765">
    <property type="entry name" value="Papain-like_cys_pep_sf"/>
</dbReference>
<dbReference type="GO" id="GO:0003684">
    <property type="term" value="F:damaged DNA binding"/>
    <property type="evidence" value="ECO:0007669"/>
    <property type="project" value="InterPro"/>
</dbReference>
<comment type="caution">
    <text evidence="13">The sequence shown here is derived from an EMBL/GenBank/DDBJ whole genome shotgun (WGS) entry which is preliminary data.</text>
</comment>
<dbReference type="SUPFAM" id="SSF54001">
    <property type="entry name" value="Cysteine proteinases"/>
    <property type="match status" value="1"/>
</dbReference>
<keyword evidence="3" id="KW-0479">Metal-binding</keyword>
<name>A0A9P4Z3D2_9HYPO</name>
<protein>
    <submittedName>
        <fullName evidence="13">Xeroderma pigmentosum group C-complementing protein</fullName>
    </submittedName>
</protein>
<keyword evidence="7" id="KW-0234">DNA repair</keyword>
<feature type="compositionally biased region" description="Basic and acidic residues" evidence="11">
    <location>
        <begin position="1290"/>
        <end position="1319"/>
    </location>
</feature>
<dbReference type="Pfam" id="PF01428">
    <property type="entry name" value="zf-AN1"/>
    <property type="match status" value="2"/>
</dbReference>
<reference evidence="13" key="1">
    <citation type="submission" date="2020-03" db="EMBL/GenBank/DDBJ databases">
        <title>Site-based positive gene gene selection in Geosmithia morbida across the United States reveals a broad range of putative effectors and factors for local host and environmental adapation.</title>
        <authorList>
            <person name="Onufrak A."/>
            <person name="Murdoch R.W."/>
            <person name="Gazis R."/>
            <person name="Huff M."/>
            <person name="Staton M."/>
            <person name="Klingeman W."/>
            <person name="Hadziabdic D."/>
        </authorList>
    </citation>
    <scope>NUCLEOTIDE SEQUENCE</scope>
    <source>
        <strain evidence="13">1262</strain>
    </source>
</reference>
<evidence type="ECO:0000256" key="2">
    <source>
        <dbReference type="ARBA" id="ARBA00009525"/>
    </source>
</evidence>
<dbReference type="InterPro" id="IPR018328">
    <property type="entry name" value="Rad4_beta-hairpin_dom3"/>
</dbReference>
<keyword evidence="8" id="KW-0539">Nucleus</keyword>
<comment type="subcellular location">
    <subcellularLocation>
        <location evidence="1">Nucleus</location>
    </subcellularLocation>
</comment>
<feature type="region of interest" description="Disordered" evidence="11">
    <location>
        <begin position="346"/>
        <end position="381"/>
    </location>
</feature>
<dbReference type="SUPFAM" id="SSF118310">
    <property type="entry name" value="AN1-like Zinc finger"/>
    <property type="match status" value="2"/>
</dbReference>
<evidence type="ECO:0000256" key="4">
    <source>
        <dbReference type="ARBA" id="ARBA00022763"/>
    </source>
</evidence>
<feature type="region of interest" description="Disordered" evidence="11">
    <location>
        <begin position="715"/>
        <end position="775"/>
    </location>
</feature>
<dbReference type="RefSeq" id="XP_035325145.1">
    <property type="nucleotide sequence ID" value="XM_035462215.1"/>
</dbReference>
<keyword evidence="5 9" id="KW-0863">Zinc-finger</keyword>
<comment type="similarity">
    <text evidence="2">Belongs to the XPC family.</text>
</comment>
<keyword evidence="10" id="KW-0175">Coiled coil</keyword>
<feature type="region of interest" description="Disordered" evidence="11">
    <location>
        <begin position="172"/>
        <end position="191"/>
    </location>
</feature>
<dbReference type="SMART" id="SM01032">
    <property type="entry name" value="BHD_3"/>
    <property type="match status" value="1"/>
</dbReference>
<accession>A0A9P4Z3D2</accession>
<dbReference type="PANTHER" id="PTHR12135">
    <property type="entry name" value="DNA REPAIR PROTEIN XP-C / RAD4"/>
    <property type="match status" value="1"/>
</dbReference>
<dbReference type="Pfam" id="PF03835">
    <property type="entry name" value="Rad4"/>
    <property type="match status" value="1"/>
</dbReference>
<dbReference type="Pfam" id="PF10405">
    <property type="entry name" value="BHD_3"/>
    <property type="match status" value="1"/>
</dbReference>
<dbReference type="GO" id="GO:0006298">
    <property type="term" value="P:mismatch repair"/>
    <property type="evidence" value="ECO:0007669"/>
    <property type="project" value="TreeGrafter"/>
</dbReference>
<evidence type="ECO:0000256" key="6">
    <source>
        <dbReference type="ARBA" id="ARBA00022833"/>
    </source>
</evidence>
<evidence type="ECO:0000256" key="10">
    <source>
        <dbReference type="SAM" id="Coils"/>
    </source>
</evidence>
<dbReference type="GO" id="GO:0008270">
    <property type="term" value="F:zinc ion binding"/>
    <property type="evidence" value="ECO:0007669"/>
    <property type="project" value="UniProtKB-KW"/>
</dbReference>
<dbReference type="InterPro" id="IPR035896">
    <property type="entry name" value="AN1-like_Znf"/>
</dbReference>
<dbReference type="EMBL" id="JAANYQ010000001">
    <property type="protein sequence ID" value="KAF4126493.1"/>
    <property type="molecule type" value="Genomic_DNA"/>
</dbReference>
<evidence type="ECO:0000256" key="8">
    <source>
        <dbReference type="ARBA" id="ARBA00023242"/>
    </source>
</evidence>
<feature type="compositionally biased region" description="Basic and acidic residues" evidence="11">
    <location>
        <begin position="715"/>
        <end position="727"/>
    </location>
</feature>
<feature type="domain" description="AN1-type" evidence="12">
    <location>
        <begin position="96"/>
        <end position="148"/>
    </location>
</feature>
<evidence type="ECO:0000256" key="1">
    <source>
        <dbReference type="ARBA" id="ARBA00004123"/>
    </source>
</evidence>
<evidence type="ECO:0000256" key="3">
    <source>
        <dbReference type="ARBA" id="ARBA00022723"/>
    </source>
</evidence>
<proteinExistence type="inferred from homology"/>
<dbReference type="GO" id="GO:0003697">
    <property type="term" value="F:single-stranded DNA binding"/>
    <property type="evidence" value="ECO:0007669"/>
    <property type="project" value="TreeGrafter"/>
</dbReference>
<gene>
    <name evidence="13" type="ORF">GMORB2_0229</name>
</gene>
<dbReference type="SMART" id="SM01030">
    <property type="entry name" value="BHD_1"/>
    <property type="match status" value="1"/>
</dbReference>
<dbReference type="GO" id="GO:0005737">
    <property type="term" value="C:cytoplasm"/>
    <property type="evidence" value="ECO:0007669"/>
    <property type="project" value="TreeGrafter"/>
</dbReference>
<dbReference type="GeneID" id="55966459"/>
<dbReference type="PANTHER" id="PTHR12135:SF2">
    <property type="entry name" value="DNA REPAIR PROTEIN RAD34"/>
    <property type="match status" value="1"/>
</dbReference>
<evidence type="ECO:0000259" key="12">
    <source>
        <dbReference type="PROSITE" id="PS51039"/>
    </source>
</evidence>
<dbReference type="Gene3D" id="3.90.260.10">
    <property type="entry name" value="Transglutaminase-like"/>
    <property type="match status" value="1"/>
</dbReference>
<dbReference type="CDD" id="cd20335">
    <property type="entry name" value="BRcat_RBR"/>
    <property type="match status" value="1"/>
</dbReference>
<dbReference type="Proteomes" id="UP000749293">
    <property type="component" value="Unassembled WGS sequence"/>
</dbReference>
<evidence type="ECO:0000256" key="11">
    <source>
        <dbReference type="SAM" id="MobiDB-lite"/>
    </source>
</evidence>
<feature type="compositionally biased region" description="Gly residues" evidence="11">
    <location>
        <begin position="1221"/>
        <end position="1231"/>
    </location>
</feature>
<keyword evidence="4" id="KW-0227">DNA damage</keyword>
<dbReference type="PROSITE" id="PS51039">
    <property type="entry name" value="ZF_AN1"/>
    <property type="match status" value="2"/>
</dbReference>
<dbReference type="GO" id="GO:0000111">
    <property type="term" value="C:nucleotide-excision repair factor 2 complex"/>
    <property type="evidence" value="ECO:0007669"/>
    <property type="project" value="TreeGrafter"/>
</dbReference>
<dbReference type="GO" id="GO:0006289">
    <property type="term" value="P:nucleotide-excision repair"/>
    <property type="evidence" value="ECO:0007669"/>
    <property type="project" value="InterPro"/>
</dbReference>
<dbReference type="OrthoDB" id="300780at2759"/>
<dbReference type="SMART" id="SM00154">
    <property type="entry name" value="ZnF_AN1"/>
    <property type="match status" value="2"/>
</dbReference>
<feature type="region of interest" description="Disordered" evidence="11">
    <location>
        <begin position="936"/>
        <end position="959"/>
    </location>
</feature>
<feature type="region of interest" description="Disordered" evidence="11">
    <location>
        <begin position="548"/>
        <end position="590"/>
    </location>
</feature>
<dbReference type="InterPro" id="IPR018327">
    <property type="entry name" value="BHD_2"/>
</dbReference>
<dbReference type="GO" id="GO:0071942">
    <property type="term" value="C:XPC complex"/>
    <property type="evidence" value="ECO:0007669"/>
    <property type="project" value="TreeGrafter"/>
</dbReference>
<keyword evidence="6" id="KW-0862">Zinc</keyword>
<feature type="compositionally biased region" description="Polar residues" evidence="11">
    <location>
        <begin position="733"/>
        <end position="761"/>
    </location>
</feature>
<dbReference type="SMART" id="SM01031">
    <property type="entry name" value="BHD_2"/>
    <property type="match status" value="1"/>
</dbReference>
<evidence type="ECO:0000256" key="5">
    <source>
        <dbReference type="ARBA" id="ARBA00022771"/>
    </source>
</evidence>
<evidence type="ECO:0000313" key="14">
    <source>
        <dbReference type="Proteomes" id="UP000749293"/>
    </source>
</evidence>
<keyword evidence="14" id="KW-1185">Reference proteome</keyword>
<dbReference type="InterPro" id="IPR042488">
    <property type="entry name" value="Rad4_BHD3_sf"/>
</dbReference>
<dbReference type="InterPro" id="IPR018326">
    <property type="entry name" value="Rad4_beta-hairpin_dom1"/>
</dbReference>